<protein>
    <submittedName>
        <fullName evidence="1">Uncharacterized protein</fullName>
    </submittedName>
</protein>
<gene>
    <name evidence="1" type="ORF">EVX74_011815</name>
</gene>
<evidence type="ECO:0000313" key="2">
    <source>
        <dbReference type="Proteomes" id="UP000293391"/>
    </source>
</evidence>
<accession>A0AAJ4P365</accession>
<name>A0AAJ4P365_ACILW</name>
<dbReference type="Proteomes" id="UP000293391">
    <property type="component" value="Chromosome"/>
</dbReference>
<evidence type="ECO:0000313" key="1">
    <source>
        <dbReference type="EMBL" id="QXR06769.1"/>
    </source>
</evidence>
<reference evidence="1" key="3">
    <citation type="submission" date="2021-06" db="EMBL/GenBank/DDBJ databases">
        <authorList>
            <person name="Diorio-Toth L."/>
        </authorList>
    </citation>
    <scope>NUCLEOTIDE SEQUENCE</scope>
    <source>
        <strain evidence="1">AL_065</strain>
    </source>
</reference>
<dbReference type="EMBL" id="CP078045">
    <property type="protein sequence ID" value="QXR06769.1"/>
    <property type="molecule type" value="Genomic_DNA"/>
</dbReference>
<reference evidence="1" key="2">
    <citation type="journal article" date="2019" name="Nat. Commun.">
        <title>Spatiotemporal dynamics of multidrug resistant bacteria on intensive care unit surfaces.</title>
        <authorList>
            <person name="D'Souza A.W."/>
            <person name="Potter R.F."/>
            <person name="Wallace M."/>
            <person name="Shupe A."/>
            <person name="Patel S."/>
            <person name="Sun X."/>
            <person name="Gul D."/>
            <person name="Kwon J.H."/>
            <person name="Andleeb S."/>
            <person name="Burnham C.D."/>
            <person name="Dantas G."/>
        </authorList>
    </citation>
    <scope>NUCLEOTIDE SEQUENCE</scope>
    <source>
        <strain evidence="1">AL_065</strain>
    </source>
</reference>
<dbReference type="RefSeq" id="WP_129716569.1">
    <property type="nucleotide sequence ID" value="NZ_CP078045.1"/>
</dbReference>
<sequence>MSYFSIDESIENIKNSYTKELFKEVHSSYTMGNYRSATVMLWSVVVTDLLSKLNELDTIYNDPKALQILNDIRLEQARDSKSSKWESEIIEKFHKQLNFFETYEVADLEYLQQMRHVSAHPVITSADLLHVPAKEKVYSLIRSALESVLTKEALFSSKIIEVIFTDLNTVKDTLVTFEDRERYFIHKFLNKMPNNVLIKFIKTLWKYIFKINNADVEANREINIDILQVIIKNKKESFLIFLQNEKTFISDLKLESQLKTALLDFLINNRFIIDFFEEESVQTIHAIIDDQNSDKKYQIIKHQRIIDYINYLLTTDTKNLIITNLEILEKESIENSCIKEFYDLCVYGYCQSNSFNEADGTFDKLIRTNLDNFNLIQLRNLIEGANSNDQCWARWGKSSDHLLVKTAITKLDPNFSFTSYTNF</sequence>
<organism evidence="1 2">
    <name type="scientific">Acinetobacter lwoffii</name>
    <dbReference type="NCBI Taxonomy" id="28090"/>
    <lineage>
        <taxon>Bacteria</taxon>
        <taxon>Pseudomonadati</taxon>
        <taxon>Pseudomonadota</taxon>
        <taxon>Gammaproteobacteria</taxon>
        <taxon>Moraxellales</taxon>
        <taxon>Moraxellaceae</taxon>
        <taxon>Acinetobacter</taxon>
    </lineage>
</organism>
<reference evidence="1" key="1">
    <citation type="submission" date="2018-10" db="EMBL/GenBank/DDBJ databases">
        <authorList>
            <person name="D'Souza A.W."/>
            <person name="Potter R.F."/>
            <person name="Wallace M."/>
            <person name="Shupe A."/>
            <person name="Patel S."/>
            <person name="Sun S."/>
            <person name="Gul D."/>
            <person name="Kwon J.H."/>
            <person name="Andleeb S."/>
            <person name="Burnham C.-A.D."/>
            <person name="Dantas G."/>
        </authorList>
    </citation>
    <scope>NUCLEOTIDE SEQUENCE</scope>
    <source>
        <strain evidence="1">AL_065</strain>
    </source>
</reference>
<proteinExistence type="predicted"/>
<dbReference type="AlphaFoldDB" id="A0AAJ4P365"/>